<feature type="non-terminal residue" evidence="1">
    <location>
        <position position="1"/>
    </location>
</feature>
<name>X0WFB8_9ZZZZ</name>
<organism evidence="1">
    <name type="scientific">marine sediment metagenome</name>
    <dbReference type="NCBI Taxonomy" id="412755"/>
    <lineage>
        <taxon>unclassified sequences</taxon>
        <taxon>metagenomes</taxon>
        <taxon>ecological metagenomes</taxon>
    </lineage>
</organism>
<dbReference type="AlphaFoldDB" id="X0WFB8"/>
<protein>
    <submittedName>
        <fullName evidence="1">Uncharacterized protein</fullName>
    </submittedName>
</protein>
<comment type="caution">
    <text evidence="1">The sequence shown here is derived from an EMBL/GenBank/DDBJ whole genome shotgun (WGS) entry which is preliminary data.</text>
</comment>
<reference evidence="1" key="1">
    <citation type="journal article" date="2014" name="Front. Microbiol.">
        <title>High frequency of phylogenetically diverse reductive dehalogenase-homologous genes in deep subseafloor sedimentary metagenomes.</title>
        <authorList>
            <person name="Kawai M."/>
            <person name="Futagami T."/>
            <person name="Toyoda A."/>
            <person name="Takaki Y."/>
            <person name="Nishi S."/>
            <person name="Hori S."/>
            <person name="Arai W."/>
            <person name="Tsubouchi T."/>
            <person name="Morono Y."/>
            <person name="Uchiyama I."/>
            <person name="Ito T."/>
            <person name="Fujiyama A."/>
            <person name="Inagaki F."/>
            <person name="Takami H."/>
        </authorList>
    </citation>
    <scope>NUCLEOTIDE SEQUENCE</scope>
    <source>
        <strain evidence="1">Expedition CK06-06</strain>
    </source>
</reference>
<gene>
    <name evidence="1" type="ORF">S01H1_68085</name>
</gene>
<accession>X0WFB8</accession>
<sequence length="248" mass="28809">STIRKSIDSGLTYATGGYYDSIVEENEKEPLGVYLEEINEPNIEYYEGEAISQWWTIRARTLDQEKKIKIALWCKADEGTDNVKDGTVYPDDFPSDLKKNLEIYNLEERDIECSFPEFELIQGTRRISLFADFNFQTMSYLKRYFMDLETMRTMNREDIDILSYYKIIDQDPVTKYTSGPVKLGIGGTSALTGITTAYDNRLRLGFSLEKEWEGKISKINELIAYLPEGIEFDEDLCHQEFEYDGLKK</sequence>
<feature type="non-terminal residue" evidence="1">
    <location>
        <position position="248"/>
    </location>
</feature>
<evidence type="ECO:0000313" key="1">
    <source>
        <dbReference type="EMBL" id="GAG29654.1"/>
    </source>
</evidence>
<dbReference type="EMBL" id="BARS01045138">
    <property type="protein sequence ID" value="GAG29654.1"/>
    <property type="molecule type" value="Genomic_DNA"/>
</dbReference>
<proteinExistence type="predicted"/>